<dbReference type="Gene3D" id="3.90.640.10">
    <property type="entry name" value="Actin, Chain A, domain 4"/>
    <property type="match status" value="1"/>
</dbReference>
<protein>
    <submittedName>
        <fullName evidence="4">Molecular chaperone DnaK (HSP70)</fullName>
    </submittedName>
</protein>
<keyword evidence="5" id="KW-1185">Reference proteome</keyword>
<dbReference type="InterPro" id="IPR018181">
    <property type="entry name" value="Heat_shock_70_CS"/>
</dbReference>
<keyword evidence="3" id="KW-0067">ATP-binding</keyword>
<dbReference type="InterPro" id="IPR043129">
    <property type="entry name" value="ATPase_NBD"/>
</dbReference>
<keyword evidence="2" id="KW-0547">Nucleotide-binding</keyword>
<dbReference type="SUPFAM" id="SSF53067">
    <property type="entry name" value="Actin-like ATPase domain"/>
    <property type="match status" value="2"/>
</dbReference>
<accession>A0ABR6RJ55</accession>
<reference evidence="4 5" key="1">
    <citation type="submission" date="2020-08" db="EMBL/GenBank/DDBJ databases">
        <title>Functional genomics of gut bacteria from endangered species of beetles.</title>
        <authorList>
            <person name="Carlos-Shanley C."/>
        </authorList>
    </citation>
    <scope>NUCLEOTIDE SEQUENCE [LARGE SCALE GENOMIC DNA]</scope>
    <source>
        <strain evidence="4 5">S00124</strain>
    </source>
</reference>
<dbReference type="PROSITE" id="PS00329">
    <property type="entry name" value="HSP70_2"/>
    <property type="match status" value="1"/>
</dbReference>
<dbReference type="PRINTS" id="PR00301">
    <property type="entry name" value="HEATSHOCK70"/>
</dbReference>
<dbReference type="EMBL" id="JACHKZ010000025">
    <property type="protein sequence ID" value="MBB6579210.1"/>
    <property type="molecule type" value="Genomic_DNA"/>
</dbReference>
<gene>
    <name evidence="4" type="ORF">HNP33_003320</name>
</gene>
<comment type="similarity">
    <text evidence="1">Belongs to the heat shock protein 70 family.</text>
</comment>
<dbReference type="Proteomes" id="UP000562492">
    <property type="component" value="Unassembled WGS sequence"/>
</dbReference>
<evidence type="ECO:0000313" key="4">
    <source>
        <dbReference type="EMBL" id="MBB6579210.1"/>
    </source>
</evidence>
<dbReference type="CDD" id="cd10170">
    <property type="entry name" value="ASKHA_NBD_HSP70"/>
    <property type="match status" value="1"/>
</dbReference>
<comment type="caution">
    <text evidence="4">The sequence shown here is derived from an EMBL/GenBank/DDBJ whole genome shotgun (WGS) entry which is preliminary data.</text>
</comment>
<dbReference type="InterPro" id="IPR013126">
    <property type="entry name" value="Hsp_70_fam"/>
</dbReference>
<dbReference type="PANTHER" id="PTHR42749">
    <property type="entry name" value="CELL SHAPE-DETERMINING PROTEIN MREB"/>
    <property type="match status" value="1"/>
</dbReference>
<dbReference type="Pfam" id="PF00012">
    <property type="entry name" value="HSP70"/>
    <property type="match status" value="1"/>
</dbReference>
<dbReference type="Pfam" id="PF12531">
    <property type="entry name" value="DUF3731"/>
    <property type="match status" value="1"/>
</dbReference>
<name>A0ABR6RJ55_9BURK</name>
<evidence type="ECO:0000256" key="3">
    <source>
        <dbReference type="ARBA" id="ARBA00022840"/>
    </source>
</evidence>
<evidence type="ECO:0000256" key="2">
    <source>
        <dbReference type="ARBA" id="ARBA00022741"/>
    </source>
</evidence>
<dbReference type="Gene3D" id="3.30.420.40">
    <property type="match status" value="2"/>
</dbReference>
<evidence type="ECO:0000256" key="1">
    <source>
        <dbReference type="ARBA" id="ARBA00007381"/>
    </source>
</evidence>
<sequence>MTESTSFGSARYVVGIDLGTSHTVVASVPLGGVAAEIALLNIPQRSTAGEVLAQPLLPSVRYQAAPGELGDAWREPWPPQGADAQAPAVIGRWARDLGTAVPGRLVASAKSWLSHTGVNRTAPILPWGAAEDVAKVSPLAASSAYLAHVRAAWDRAHPEAPLHQQAVVLTVPASFDEGARALTLEAAQLAGLPGVHLLEEPKAAFHDWLVLQGEQLASQLAGSRLVLVVDVGGGTTDLTLIRVEASPDGGLPVLTRTAVGEHLMLGGDNMDLALAHQLEAQFAGEGERLPAPRFAQLVQRCRIAKEQLLAADAPESVAVTLLGGGSRLLAQARSATLTREQVRQWVVDGFLPPAQISDVPARRQGALRGFGLPYPADAAISRHLAQFLSQHAAGTDAAHLPDTVLLNGGVFHAHAVVERLTEQLSAWRGSPVHVLHNPHPDWAVARGAAAYGLARFQPIVEEIADPGEHDQAQSAIKIDKPVIAARLPQIGGGSARSYWLLLPAKSGARPQGICLLPRGTEEGVRIVLSGRRFALRLGEAVRFNLLASSRSDIPAQAGQIAEIGGEGWVELPPLSAVLPAPQGRDKAQVEVQLQASMTEVGTLEVRCVSAEKSDGASPSWLLPFAVRGAVRGAVEHDAAADLVADGADRESAGGQNGLKSSDARLPEAVALIDRIFGNQAQDVTAKEVRQLRQSLEKVLGPREAWGIALLRALFDTLLARARRRRRTVEHERVWLNLAGWCLRPGVGAELDPWRMEQIWALYPHGLGHGKEAGNWTEWWVFWRRVAAGLNEAQQMELLEDVAGHMQKTVQQTARGKSSHGSYDDMLRLFAAMEAVPWQYRQEMGQWMLQRLKRPEETAQTWWAIGRLAARQPLAANAHLVMPPEAAQEFLNATLAQDWRRNETAMFAAVQMARMTGDRARDLPDATRAQVLEKMRAAGAPPRWIAMVEQVVQMEAEDQKRSFGDSLPPGLVLL</sequence>
<dbReference type="PANTHER" id="PTHR42749:SF1">
    <property type="entry name" value="CELL SHAPE-DETERMINING PROTEIN MREB"/>
    <property type="match status" value="1"/>
</dbReference>
<evidence type="ECO:0000313" key="5">
    <source>
        <dbReference type="Proteomes" id="UP000562492"/>
    </source>
</evidence>
<proteinExistence type="inferred from homology"/>
<organism evidence="4 5">
    <name type="scientific">Comamonas odontotermitis</name>
    <dbReference type="NCBI Taxonomy" id="379895"/>
    <lineage>
        <taxon>Bacteria</taxon>
        <taxon>Pseudomonadati</taxon>
        <taxon>Pseudomonadota</taxon>
        <taxon>Betaproteobacteria</taxon>
        <taxon>Burkholderiales</taxon>
        <taxon>Comamonadaceae</taxon>
        <taxon>Comamonas</taxon>
    </lineage>
</organism>
<dbReference type="InterPro" id="IPR021030">
    <property type="entry name" value="DUF3731"/>
</dbReference>